<dbReference type="Proteomes" id="UP001328107">
    <property type="component" value="Unassembled WGS sequence"/>
</dbReference>
<organism evidence="4 5">
    <name type="scientific">Pristionchus mayeri</name>
    <dbReference type="NCBI Taxonomy" id="1317129"/>
    <lineage>
        <taxon>Eukaryota</taxon>
        <taxon>Metazoa</taxon>
        <taxon>Ecdysozoa</taxon>
        <taxon>Nematoda</taxon>
        <taxon>Chromadorea</taxon>
        <taxon>Rhabditida</taxon>
        <taxon>Rhabditina</taxon>
        <taxon>Diplogasteromorpha</taxon>
        <taxon>Diplogasteroidea</taxon>
        <taxon>Neodiplogasteridae</taxon>
        <taxon>Pristionchus</taxon>
    </lineage>
</organism>
<proteinExistence type="predicted"/>
<keyword evidence="3" id="KW-0472">Membrane</keyword>
<protein>
    <recommendedName>
        <fullName evidence="6">Unc-83</fullName>
    </recommendedName>
</protein>
<evidence type="ECO:0000256" key="2">
    <source>
        <dbReference type="SAM" id="MobiDB-lite"/>
    </source>
</evidence>
<evidence type="ECO:0000313" key="5">
    <source>
        <dbReference type="Proteomes" id="UP001328107"/>
    </source>
</evidence>
<evidence type="ECO:0000256" key="1">
    <source>
        <dbReference type="SAM" id="Coils"/>
    </source>
</evidence>
<feature type="non-terminal residue" evidence="4">
    <location>
        <position position="626"/>
    </location>
</feature>
<keyword evidence="3" id="KW-0812">Transmembrane</keyword>
<accession>A0AAN5D8Y1</accession>
<name>A0AAN5D8Y1_9BILA</name>
<comment type="caution">
    <text evidence="4">The sequence shown here is derived from an EMBL/GenBank/DDBJ whole genome shotgun (WGS) entry which is preliminary data.</text>
</comment>
<sequence>MTSSKEYEEVLALLEDTDSIHSGTNWRELRGRVSPVRRRKETKDIENGKQSCDASSEESSSWEYDGVNEHLLSTSLHSHLANDFFSLKRPRGSNGRLNLSMLTSSEMEASFSSTRSDNPIRTTRIGGIRKKIRPRRLPRSMSDGEQIGLTTTNYCGMETPRVLFPPSTPLAASLSLLRRLEDDIIGDEEGMRRYESGGEESANYEWDDYHPPSKDENWLPDELNRSFNPMEKSSEMLSVDEDFSNELSRKSEVHRLVEESRANLQVVQSHLSSSNIDADVMRTVSLIADTNIRHLQGALRSATHPQDSCDDLEGVMEEWRRVVSPLPRLVNQVRRFSSSLRCLSSSSVLPSGGIQTKEEAMKALNQLENIRGRFESERDELRSLLSSSSSNVELIGMKGELTALTEGYEEAVHKMSILVDTVQRLNEDWEKWSNEQRGMRDAMLILERRMKEGEGGKGDNTQILTQMELCEERMNSLETMCNYLSSHLATLQSEEESTSSSLPPPDFSAELLLYSNALDQLKKRVHDHLIVPPVPSAPILHRKDETTVVKRRPKRTNSTQTGVSSSEVPMEEEMGWGWRVGETIRSSRLLQLLLLLSSLCALGAIVSAGVFKTTFGPHIEYVRGPP</sequence>
<dbReference type="EMBL" id="BTRK01000006">
    <property type="protein sequence ID" value="GMR59058.1"/>
    <property type="molecule type" value="Genomic_DNA"/>
</dbReference>
<feature type="region of interest" description="Disordered" evidence="2">
    <location>
        <begin position="34"/>
        <end position="60"/>
    </location>
</feature>
<keyword evidence="3" id="KW-1133">Transmembrane helix</keyword>
<gene>
    <name evidence="4" type="ORF">PMAYCL1PPCAC_29253</name>
</gene>
<evidence type="ECO:0000313" key="4">
    <source>
        <dbReference type="EMBL" id="GMR59058.1"/>
    </source>
</evidence>
<keyword evidence="1" id="KW-0175">Coiled coil</keyword>
<evidence type="ECO:0000256" key="3">
    <source>
        <dbReference type="SAM" id="Phobius"/>
    </source>
</evidence>
<feature type="region of interest" description="Disordered" evidence="2">
    <location>
        <begin position="546"/>
        <end position="568"/>
    </location>
</feature>
<reference evidence="5" key="1">
    <citation type="submission" date="2022-10" db="EMBL/GenBank/DDBJ databases">
        <title>Genome assembly of Pristionchus species.</title>
        <authorList>
            <person name="Yoshida K."/>
            <person name="Sommer R.J."/>
        </authorList>
    </citation>
    <scope>NUCLEOTIDE SEQUENCE [LARGE SCALE GENOMIC DNA]</scope>
    <source>
        <strain evidence="5">RS5460</strain>
    </source>
</reference>
<feature type="transmembrane region" description="Helical" evidence="3">
    <location>
        <begin position="589"/>
        <end position="611"/>
    </location>
</feature>
<evidence type="ECO:0008006" key="6">
    <source>
        <dbReference type="Google" id="ProtNLM"/>
    </source>
</evidence>
<feature type="coiled-coil region" evidence="1">
    <location>
        <begin position="357"/>
        <end position="384"/>
    </location>
</feature>
<keyword evidence="5" id="KW-1185">Reference proteome</keyword>
<dbReference type="AlphaFoldDB" id="A0AAN5D8Y1"/>